<keyword evidence="3" id="KW-1185">Reference proteome</keyword>
<evidence type="ECO:0000256" key="1">
    <source>
        <dbReference type="SAM" id="MobiDB-lite"/>
    </source>
</evidence>
<evidence type="ECO:0000313" key="2">
    <source>
        <dbReference type="EMBL" id="MFD1104981.1"/>
    </source>
</evidence>
<dbReference type="RefSeq" id="WP_380910420.1">
    <property type="nucleotide sequence ID" value="NZ_JBHTLS010000116.1"/>
</dbReference>
<accession>A0ABW3NX45</accession>
<reference evidence="3" key="1">
    <citation type="journal article" date="2019" name="Int. J. Syst. Evol. Microbiol.">
        <title>The Global Catalogue of Microorganisms (GCM) 10K type strain sequencing project: providing services to taxonomists for standard genome sequencing and annotation.</title>
        <authorList>
            <consortium name="The Broad Institute Genomics Platform"/>
            <consortium name="The Broad Institute Genome Sequencing Center for Infectious Disease"/>
            <person name="Wu L."/>
            <person name="Ma J."/>
        </authorList>
    </citation>
    <scope>NUCLEOTIDE SEQUENCE [LARGE SCALE GENOMIC DNA]</scope>
    <source>
        <strain evidence="3">CCUG 54329</strain>
    </source>
</reference>
<proteinExistence type="predicted"/>
<feature type="region of interest" description="Disordered" evidence="1">
    <location>
        <begin position="68"/>
        <end position="90"/>
    </location>
</feature>
<dbReference type="EMBL" id="JBHTLS010000116">
    <property type="protein sequence ID" value="MFD1104981.1"/>
    <property type="molecule type" value="Genomic_DNA"/>
</dbReference>
<name>A0ABW3NX45_9SPHN</name>
<evidence type="ECO:0008006" key="4">
    <source>
        <dbReference type="Google" id="ProtNLM"/>
    </source>
</evidence>
<gene>
    <name evidence="2" type="ORF">ACFQ24_08865</name>
</gene>
<organism evidence="2 3">
    <name type="scientific">Sphingobium olei</name>
    <dbReference type="NCBI Taxonomy" id="420955"/>
    <lineage>
        <taxon>Bacteria</taxon>
        <taxon>Pseudomonadati</taxon>
        <taxon>Pseudomonadota</taxon>
        <taxon>Alphaproteobacteria</taxon>
        <taxon>Sphingomonadales</taxon>
        <taxon>Sphingomonadaceae</taxon>
        <taxon>Sphingobium</taxon>
    </lineage>
</organism>
<comment type="caution">
    <text evidence="2">The sequence shown here is derived from an EMBL/GenBank/DDBJ whole genome shotgun (WGS) entry which is preliminary data.</text>
</comment>
<protein>
    <recommendedName>
        <fullName evidence="4">Transposase</fullName>
    </recommendedName>
</protein>
<dbReference type="Proteomes" id="UP001597203">
    <property type="component" value="Unassembled WGS sequence"/>
</dbReference>
<sequence>MNSLVLRLVKHRMPTRELVRERSRLAPDFNRIVALRSKRLKVKLAVMRHLPRSGMALKLARQIVAEIGGRTKHKPGRNKPADDSIGAPPC</sequence>
<evidence type="ECO:0000313" key="3">
    <source>
        <dbReference type="Proteomes" id="UP001597203"/>
    </source>
</evidence>